<evidence type="ECO:0000259" key="1">
    <source>
        <dbReference type="Pfam" id="PF00557"/>
    </source>
</evidence>
<evidence type="ECO:0000259" key="2">
    <source>
        <dbReference type="Pfam" id="PF01321"/>
    </source>
</evidence>
<reference evidence="3" key="1">
    <citation type="submission" date="2019-08" db="EMBL/GenBank/DDBJ databases">
        <authorList>
            <person name="Kucharzyk K."/>
            <person name="Murdoch R.W."/>
            <person name="Higgins S."/>
            <person name="Loffler F."/>
        </authorList>
    </citation>
    <scope>NUCLEOTIDE SEQUENCE</scope>
</reference>
<keyword evidence="3" id="KW-0378">Hydrolase</keyword>
<proteinExistence type="predicted"/>
<name>A0A644WZV9_9ZZZZ</name>
<sequence>MAKHINKIKELLNILNIDAALIKSKTIKKYLDTVTGSGIHLFITKDKSYAILDGRYVEEVKEKESDFEIIENTPAKSQKSHFDIINDIMNENNYKVLGMEASAYSITDYEKLKNYNFSVFLIEEELNEVRILKDKHEIDVIKKACKITDDIFSKVLKHIKVGVSEREINAWIQYYSLISGANKMSFDTIVTSGPRTALPHGRPTDRKINSNEPIMIDFGIEYENYQSDMTRMIFIGEPSEEIKNIYETVKRAQKAGVDAIKTGALSRDVDKVARDIIINAGYGEYYNHGLGHGIGIGDGAEQPYLNQSSNVILKDNMIMSCEPGIYIPGLGGVRIEDDVLIKDGIGVPLNNTTKEMIILEE</sequence>
<feature type="domain" description="Creatinase N-terminal" evidence="2">
    <location>
        <begin position="5"/>
        <end position="125"/>
    </location>
</feature>
<dbReference type="PANTHER" id="PTHR46112:SF3">
    <property type="entry name" value="AMINOPEPTIDASE YPDF"/>
    <property type="match status" value="1"/>
</dbReference>
<dbReference type="Pfam" id="PF01321">
    <property type="entry name" value="Creatinase_N"/>
    <property type="match status" value="1"/>
</dbReference>
<feature type="domain" description="Peptidase M24" evidence="1">
    <location>
        <begin position="141"/>
        <end position="342"/>
    </location>
</feature>
<gene>
    <name evidence="3" type="primary">ypdF_4</name>
    <name evidence="3" type="ORF">SDC9_55563</name>
</gene>
<dbReference type="Gene3D" id="3.90.230.10">
    <property type="entry name" value="Creatinase/methionine aminopeptidase superfamily"/>
    <property type="match status" value="1"/>
</dbReference>
<dbReference type="EMBL" id="VSSQ01001547">
    <property type="protein sequence ID" value="MPM09247.1"/>
    <property type="molecule type" value="Genomic_DNA"/>
</dbReference>
<dbReference type="InterPro" id="IPR050659">
    <property type="entry name" value="Peptidase_M24B"/>
</dbReference>
<evidence type="ECO:0000313" key="3">
    <source>
        <dbReference type="EMBL" id="MPM09247.1"/>
    </source>
</evidence>
<dbReference type="Gene3D" id="3.40.350.10">
    <property type="entry name" value="Creatinase/prolidase N-terminal domain"/>
    <property type="match status" value="1"/>
</dbReference>
<dbReference type="InterPro" id="IPR029149">
    <property type="entry name" value="Creatin/AminoP/Spt16_N"/>
</dbReference>
<dbReference type="SUPFAM" id="SSF55920">
    <property type="entry name" value="Creatinase/aminopeptidase"/>
    <property type="match status" value="1"/>
</dbReference>
<dbReference type="InterPro" id="IPR000587">
    <property type="entry name" value="Creatinase_N"/>
</dbReference>
<dbReference type="GO" id="GO:0004177">
    <property type="term" value="F:aminopeptidase activity"/>
    <property type="evidence" value="ECO:0007669"/>
    <property type="project" value="UniProtKB-KW"/>
</dbReference>
<dbReference type="InterPro" id="IPR036005">
    <property type="entry name" value="Creatinase/aminopeptidase-like"/>
</dbReference>
<dbReference type="InterPro" id="IPR000994">
    <property type="entry name" value="Pept_M24"/>
</dbReference>
<organism evidence="3">
    <name type="scientific">bioreactor metagenome</name>
    <dbReference type="NCBI Taxonomy" id="1076179"/>
    <lineage>
        <taxon>unclassified sequences</taxon>
        <taxon>metagenomes</taxon>
        <taxon>ecological metagenomes</taxon>
    </lineage>
</organism>
<dbReference type="PANTHER" id="PTHR46112">
    <property type="entry name" value="AMINOPEPTIDASE"/>
    <property type="match status" value="1"/>
</dbReference>
<dbReference type="AlphaFoldDB" id="A0A644WZV9"/>
<dbReference type="Pfam" id="PF00557">
    <property type="entry name" value="Peptidase_M24"/>
    <property type="match status" value="1"/>
</dbReference>
<dbReference type="SUPFAM" id="SSF53092">
    <property type="entry name" value="Creatinase/prolidase N-terminal domain"/>
    <property type="match status" value="1"/>
</dbReference>
<dbReference type="EC" id="3.4.11.-" evidence="3"/>
<keyword evidence="3" id="KW-0645">Protease</keyword>
<protein>
    <submittedName>
        <fullName evidence="3">Aminopeptidase YpdF</fullName>
        <ecNumber evidence="3">3.4.11.-</ecNumber>
    </submittedName>
</protein>
<comment type="caution">
    <text evidence="3">The sequence shown here is derived from an EMBL/GenBank/DDBJ whole genome shotgun (WGS) entry which is preliminary data.</text>
</comment>
<accession>A0A644WZV9</accession>
<keyword evidence="3" id="KW-0031">Aminopeptidase</keyword>